<protein>
    <submittedName>
        <fullName evidence="1">Uncharacterized protein</fullName>
    </submittedName>
</protein>
<sequence>MIKSRPAYFLSKLPLFPRTGILRDSWNLEAQPSTSSHGVLIAALIQKPFPIGLDCVQNLEHVFAHHIRHGPTGDFSAGAQIPFRQTVVKPNSAGSTFTTAIGLVGQIRDHGHTKWVGYNQGGAEGGADDAGRWPDLLCLDRAVQQCRVG</sequence>
<dbReference type="AlphaFoldDB" id="S8AWR3"/>
<accession>S8AWR3</accession>
<reference evidence="1 2" key="1">
    <citation type="journal article" date="2013" name="PLoS ONE">
        <title>Genomic and secretomic analyses reveal unique features of the lignocellulolytic enzyme system of Penicillium decumbens.</title>
        <authorList>
            <person name="Liu G."/>
            <person name="Zhang L."/>
            <person name="Wei X."/>
            <person name="Zou G."/>
            <person name="Qin Y."/>
            <person name="Ma L."/>
            <person name="Li J."/>
            <person name="Zheng H."/>
            <person name="Wang S."/>
            <person name="Wang C."/>
            <person name="Xun L."/>
            <person name="Zhao G.-P."/>
            <person name="Zhou Z."/>
            <person name="Qu Y."/>
        </authorList>
    </citation>
    <scope>NUCLEOTIDE SEQUENCE [LARGE SCALE GENOMIC DNA]</scope>
    <source>
        <strain evidence="2">114-2 / CGMCC 5302</strain>
    </source>
</reference>
<keyword evidence="2" id="KW-1185">Reference proteome</keyword>
<evidence type="ECO:0000313" key="1">
    <source>
        <dbReference type="EMBL" id="EPS26317.1"/>
    </source>
</evidence>
<evidence type="ECO:0000313" key="2">
    <source>
        <dbReference type="Proteomes" id="UP000019376"/>
    </source>
</evidence>
<dbReference type="EMBL" id="KB644409">
    <property type="protein sequence ID" value="EPS26317.1"/>
    <property type="molecule type" value="Genomic_DNA"/>
</dbReference>
<proteinExistence type="predicted"/>
<gene>
    <name evidence="1" type="ORF">PDE_01253</name>
</gene>
<organism evidence="1 2">
    <name type="scientific">Penicillium oxalicum (strain 114-2 / CGMCC 5302)</name>
    <name type="common">Penicillium decumbens</name>
    <dbReference type="NCBI Taxonomy" id="933388"/>
    <lineage>
        <taxon>Eukaryota</taxon>
        <taxon>Fungi</taxon>
        <taxon>Dikarya</taxon>
        <taxon>Ascomycota</taxon>
        <taxon>Pezizomycotina</taxon>
        <taxon>Eurotiomycetes</taxon>
        <taxon>Eurotiomycetidae</taxon>
        <taxon>Eurotiales</taxon>
        <taxon>Aspergillaceae</taxon>
        <taxon>Penicillium</taxon>
    </lineage>
</organism>
<dbReference type="Proteomes" id="UP000019376">
    <property type="component" value="Unassembled WGS sequence"/>
</dbReference>
<name>S8AWR3_PENO1</name>
<dbReference type="HOGENOM" id="CLU_1750332_0_0_1"/>